<comment type="caution">
    <text evidence="9">The sequence shown here is derived from an EMBL/GenBank/DDBJ whole genome shotgun (WGS) entry which is preliminary data.</text>
</comment>
<keyword evidence="3 7" id="KW-0479">Metal-binding</keyword>
<dbReference type="Proteomes" id="UP000626109">
    <property type="component" value="Unassembled WGS sequence"/>
</dbReference>
<gene>
    <name evidence="9" type="ORF">PGLA2088_LOCUS39331</name>
</gene>
<evidence type="ECO:0000313" key="10">
    <source>
        <dbReference type="Proteomes" id="UP000626109"/>
    </source>
</evidence>
<evidence type="ECO:0000256" key="7">
    <source>
        <dbReference type="RuleBase" id="RU362111"/>
    </source>
</evidence>
<dbReference type="SUPFAM" id="SSF56420">
    <property type="entry name" value="Peptide deformylase"/>
    <property type="match status" value="2"/>
</dbReference>
<evidence type="ECO:0000256" key="8">
    <source>
        <dbReference type="SAM" id="Phobius"/>
    </source>
</evidence>
<dbReference type="GO" id="GO:0005739">
    <property type="term" value="C:mitochondrion"/>
    <property type="evidence" value="ECO:0007669"/>
    <property type="project" value="TreeGrafter"/>
</dbReference>
<dbReference type="Pfam" id="PF01327">
    <property type="entry name" value="Pep_deformylase"/>
    <property type="match status" value="2"/>
</dbReference>
<name>A0A813KVM2_POLGL</name>
<reference evidence="9" key="1">
    <citation type="submission" date="2021-02" db="EMBL/GenBank/DDBJ databases">
        <authorList>
            <person name="Dougan E. K."/>
            <person name="Rhodes N."/>
            <person name="Thang M."/>
            <person name="Chan C."/>
        </authorList>
    </citation>
    <scope>NUCLEOTIDE SEQUENCE</scope>
</reference>
<evidence type="ECO:0000256" key="3">
    <source>
        <dbReference type="ARBA" id="ARBA00022723"/>
    </source>
</evidence>
<keyword evidence="8" id="KW-0812">Transmembrane</keyword>
<protein>
    <recommendedName>
        <fullName evidence="2 7">Peptide deformylase</fullName>
        <ecNumber evidence="2 7">3.5.1.88</ecNumber>
    </recommendedName>
</protein>
<keyword evidence="8" id="KW-0472">Membrane</keyword>
<dbReference type="Gene3D" id="3.90.45.10">
    <property type="entry name" value="Peptide deformylase"/>
    <property type="match status" value="2"/>
</dbReference>
<comment type="similarity">
    <text evidence="1 7">Belongs to the polypeptide deformylase family.</text>
</comment>
<evidence type="ECO:0000256" key="6">
    <source>
        <dbReference type="ARBA" id="ARBA00037114"/>
    </source>
</evidence>
<dbReference type="HAMAP" id="MF_00163">
    <property type="entry name" value="Pep_deformylase"/>
    <property type="match status" value="1"/>
</dbReference>
<keyword evidence="8" id="KW-1133">Transmembrane helix</keyword>
<keyword evidence="4 7" id="KW-0378">Hydrolase</keyword>
<keyword evidence="5 7" id="KW-0648">Protein biosynthesis</keyword>
<comment type="catalytic activity">
    <reaction evidence="7">
        <text>N-terminal N-formyl-L-methionyl-[peptide] + H2O = N-terminal L-methionyl-[peptide] + formate</text>
        <dbReference type="Rhea" id="RHEA:24420"/>
        <dbReference type="Rhea" id="RHEA-COMP:10639"/>
        <dbReference type="Rhea" id="RHEA-COMP:10640"/>
        <dbReference type="ChEBI" id="CHEBI:15377"/>
        <dbReference type="ChEBI" id="CHEBI:15740"/>
        <dbReference type="ChEBI" id="CHEBI:49298"/>
        <dbReference type="ChEBI" id="CHEBI:64731"/>
        <dbReference type="EC" id="3.5.1.88"/>
    </reaction>
</comment>
<dbReference type="PRINTS" id="PR01576">
    <property type="entry name" value="PDEFORMYLASE"/>
</dbReference>
<dbReference type="GO" id="GO:0046872">
    <property type="term" value="F:metal ion binding"/>
    <property type="evidence" value="ECO:0007669"/>
    <property type="project" value="UniProtKB-KW"/>
</dbReference>
<dbReference type="GO" id="GO:0006412">
    <property type="term" value="P:translation"/>
    <property type="evidence" value="ECO:0007669"/>
    <property type="project" value="UniProtKB-KW"/>
</dbReference>
<evidence type="ECO:0000313" key="9">
    <source>
        <dbReference type="EMBL" id="CAE8716996.1"/>
    </source>
</evidence>
<dbReference type="InterPro" id="IPR036821">
    <property type="entry name" value="Peptide_deformylase_sf"/>
</dbReference>
<dbReference type="GO" id="GO:0042586">
    <property type="term" value="F:peptide deformylase activity"/>
    <property type="evidence" value="ECO:0007669"/>
    <property type="project" value="UniProtKB-EC"/>
</dbReference>
<dbReference type="InterPro" id="IPR023635">
    <property type="entry name" value="Peptide_deformylase"/>
</dbReference>
<evidence type="ECO:0000256" key="2">
    <source>
        <dbReference type="ARBA" id="ARBA00012175"/>
    </source>
</evidence>
<dbReference type="AlphaFoldDB" id="A0A813KVM2"/>
<comment type="function">
    <text evidence="6 7">Removes the formyl group from the N-terminal Met of newly synthesized proteins.</text>
</comment>
<accession>A0A813KVM2</accession>
<feature type="transmembrane region" description="Helical" evidence="8">
    <location>
        <begin position="52"/>
        <end position="71"/>
    </location>
</feature>
<dbReference type="PANTHER" id="PTHR10458:SF2">
    <property type="entry name" value="PEPTIDE DEFORMYLASE, MITOCHONDRIAL"/>
    <property type="match status" value="1"/>
</dbReference>
<evidence type="ECO:0000256" key="5">
    <source>
        <dbReference type="ARBA" id="ARBA00022917"/>
    </source>
</evidence>
<dbReference type="EMBL" id="CAJNNW010033076">
    <property type="protein sequence ID" value="CAE8716996.1"/>
    <property type="molecule type" value="Genomic_DNA"/>
</dbReference>
<dbReference type="EC" id="3.5.1.88" evidence="2 7"/>
<dbReference type="PANTHER" id="PTHR10458">
    <property type="entry name" value="PEPTIDE DEFORMYLASE"/>
    <property type="match status" value="1"/>
</dbReference>
<organism evidence="9 10">
    <name type="scientific">Polarella glacialis</name>
    <name type="common">Dinoflagellate</name>
    <dbReference type="NCBI Taxonomy" id="89957"/>
    <lineage>
        <taxon>Eukaryota</taxon>
        <taxon>Sar</taxon>
        <taxon>Alveolata</taxon>
        <taxon>Dinophyceae</taxon>
        <taxon>Suessiales</taxon>
        <taxon>Suessiaceae</taxon>
        <taxon>Polarella</taxon>
    </lineage>
</organism>
<evidence type="ECO:0000256" key="4">
    <source>
        <dbReference type="ARBA" id="ARBA00022801"/>
    </source>
</evidence>
<evidence type="ECO:0000256" key="1">
    <source>
        <dbReference type="ARBA" id="ARBA00010759"/>
    </source>
</evidence>
<sequence>MAWSEAGSMQLRSSPGVRCLPQRRIASASSEVGTAFAAAEVGCAGRHRGSRVLLFVGLMALSLVACVASMLSSSMPKAMATAGGCLAVLKAGRARLVVQQPSLDRGGLMLRRAKALPASLAFDDEGEATDGSWTLPSEVYSDLLRSIPGSTLQDRKVIPLGKSELRKKSKLVKSENILERRSRDVAGELLRLMQGSKLPGVFKGGFLTAPQIGTPSRLVIFEDPAGAVDQLSSEERVREGREQPFGPKAIFNPRLKPVSAAMTVAWEKDVSIPGYRALVERPLSVQVNGMDPEGKRVDYVATGWEARIVQQAVDVLDGVMFIDRCYMRSLRHLDARNDPLPPDCPPVGVVTEFGDLQSAELTAEQLAAVADSGGSRGFLAGIPGFGRPNVLLAGSLLLRLRAEEITDPGSSEVTGLIKELRDMVSSGKHPLGVAGPQIGKRLRVVALGENSESLEKLSARTKVTEERRAFGPLVVLNPVLSRHKGSSDAYFFERSATVPGYEGIVRRTAEVDVEGLDEKGQPISFVARGWQANRLVDFCLGSFVFAWCFLRC</sequence>
<proteinExistence type="inferred from homology"/>